<sequence>MMGNITLRKATLEDLAGIMEVEHQSFSLPWTQDAFYNEFVHNQFAEYMVLIHEEKVIGYCGVWIIIDEAHITNIAVSPSFRGKKLGETLLGQVMNYARLKGAKTVTLEVRVSNSVARSLYKKLGFKEGGIRKNYYSDNQEDAIVMWVKL</sequence>
<evidence type="ECO:0000256" key="1">
    <source>
        <dbReference type="ARBA" id="ARBA00005395"/>
    </source>
</evidence>
<evidence type="ECO:0000256" key="3">
    <source>
        <dbReference type="ARBA" id="ARBA00022679"/>
    </source>
</evidence>
<dbReference type="PANTHER" id="PTHR43420:SF44">
    <property type="entry name" value="ACETYLTRANSFERASE YPEA"/>
    <property type="match status" value="1"/>
</dbReference>
<dbReference type="Gene3D" id="3.40.630.30">
    <property type="match status" value="1"/>
</dbReference>
<dbReference type="Proteomes" id="UP001341444">
    <property type="component" value="Unassembled WGS sequence"/>
</dbReference>
<evidence type="ECO:0000256" key="5">
    <source>
        <dbReference type="RuleBase" id="RU363094"/>
    </source>
</evidence>
<organism evidence="7 8">
    <name type="scientific">Heyndrickxia acidicola</name>
    <dbReference type="NCBI Taxonomy" id="209389"/>
    <lineage>
        <taxon>Bacteria</taxon>
        <taxon>Bacillati</taxon>
        <taxon>Bacillota</taxon>
        <taxon>Bacilli</taxon>
        <taxon>Bacillales</taxon>
        <taxon>Bacillaceae</taxon>
        <taxon>Heyndrickxia</taxon>
    </lineage>
</organism>
<dbReference type="GO" id="GO:0008999">
    <property type="term" value="F:protein-N-terminal-alanine acetyltransferase activity"/>
    <property type="evidence" value="ECO:0007669"/>
    <property type="project" value="UniProtKB-EC"/>
</dbReference>
<keyword evidence="8" id="KW-1185">Reference proteome</keyword>
<dbReference type="SUPFAM" id="SSF55729">
    <property type="entry name" value="Acyl-CoA N-acyltransferases (Nat)"/>
    <property type="match status" value="1"/>
</dbReference>
<keyword evidence="4 7" id="KW-0012">Acyltransferase</keyword>
<dbReference type="EMBL" id="JARMAB010000007">
    <property type="protein sequence ID" value="MED1202694.1"/>
    <property type="molecule type" value="Genomic_DNA"/>
</dbReference>
<protein>
    <recommendedName>
        <fullName evidence="5">[Ribosomal protein bS18]-alanine N-acetyltransferase</fullName>
        <ecNumber evidence="5">2.3.1.266</ecNumber>
    </recommendedName>
</protein>
<evidence type="ECO:0000313" key="7">
    <source>
        <dbReference type="EMBL" id="MED1202694.1"/>
    </source>
</evidence>
<dbReference type="InterPro" id="IPR000182">
    <property type="entry name" value="GNAT_dom"/>
</dbReference>
<dbReference type="NCBIfam" id="TIGR01575">
    <property type="entry name" value="rimI"/>
    <property type="match status" value="1"/>
</dbReference>
<comment type="catalytic activity">
    <reaction evidence="5">
        <text>N-terminal L-alanyl-[ribosomal protein bS18] + acetyl-CoA = N-terminal N(alpha)-acetyl-L-alanyl-[ribosomal protein bS18] + CoA + H(+)</text>
        <dbReference type="Rhea" id="RHEA:43756"/>
        <dbReference type="Rhea" id="RHEA-COMP:10676"/>
        <dbReference type="Rhea" id="RHEA-COMP:10677"/>
        <dbReference type="ChEBI" id="CHEBI:15378"/>
        <dbReference type="ChEBI" id="CHEBI:57287"/>
        <dbReference type="ChEBI" id="CHEBI:57288"/>
        <dbReference type="ChEBI" id="CHEBI:64718"/>
        <dbReference type="ChEBI" id="CHEBI:83683"/>
        <dbReference type="EC" id="2.3.1.266"/>
    </reaction>
</comment>
<keyword evidence="2 5" id="KW-0963">Cytoplasm</keyword>
<evidence type="ECO:0000259" key="6">
    <source>
        <dbReference type="PROSITE" id="PS51186"/>
    </source>
</evidence>
<accession>A0ABU6MEH0</accession>
<comment type="subcellular location">
    <subcellularLocation>
        <location evidence="5">Cytoplasm</location>
    </subcellularLocation>
</comment>
<keyword evidence="7" id="KW-0687">Ribonucleoprotein</keyword>
<dbReference type="PANTHER" id="PTHR43420">
    <property type="entry name" value="ACETYLTRANSFERASE"/>
    <property type="match status" value="1"/>
</dbReference>
<dbReference type="CDD" id="cd04301">
    <property type="entry name" value="NAT_SF"/>
    <property type="match status" value="1"/>
</dbReference>
<keyword evidence="3 7" id="KW-0808">Transferase</keyword>
<dbReference type="InterPro" id="IPR050680">
    <property type="entry name" value="YpeA/RimI_acetyltransf"/>
</dbReference>
<dbReference type="EC" id="2.3.1.266" evidence="5"/>
<dbReference type="Pfam" id="PF00583">
    <property type="entry name" value="Acetyltransf_1"/>
    <property type="match status" value="1"/>
</dbReference>
<dbReference type="PROSITE" id="PS51186">
    <property type="entry name" value="GNAT"/>
    <property type="match status" value="1"/>
</dbReference>
<comment type="caution">
    <text evidence="7">The sequence shown here is derived from an EMBL/GenBank/DDBJ whole genome shotgun (WGS) entry which is preliminary data.</text>
</comment>
<evidence type="ECO:0000313" key="8">
    <source>
        <dbReference type="Proteomes" id="UP001341444"/>
    </source>
</evidence>
<evidence type="ECO:0000256" key="2">
    <source>
        <dbReference type="ARBA" id="ARBA00022490"/>
    </source>
</evidence>
<comment type="similarity">
    <text evidence="1 5">Belongs to the acetyltransferase family. RimI subfamily.</text>
</comment>
<name>A0ABU6MEH0_9BACI</name>
<keyword evidence="7" id="KW-0689">Ribosomal protein</keyword>
<gene>
    <name evidence="7" type="primary">rimI</name>
    <name evidence="7" type="ORF">P4T90_06245</name>
</gene>
<reference evidence="7 8" key="1">
    <citation type="submission" date="2023-03" db="EMBL/GenBank/DDBJ databases">
        <title>Bacillus Genome Sequencing.</title>
        <authorList>
            <person name="Dunlap C."/>
        </authorList>
    </citation>
    <scope>NUCLEOTIDE SEQUENCE [LARGE SCALE GENOMIC DNA]</scope>
    <source>
        <strain evidence="7 8">B-23453</strain>
    </source>
</reference>
<dbReference type="InterPro" id="IPR006464">
    <property type="entry name" value="AcTrfase_RimI/Ard1"/>
</dbReference>
<dbReference type="InterPro" id="IPR016181">
    <property type="entry name" value="Acyl_CoA_acyltransferase"/>
</dbReference>
<dbReference type="GO" id="GO:0005840">
    <property type="term" value="C:ribosome"/>
    <property type="evidence" value="ECO:0007669"/>
    <property type="project" value="UniProtKB-KW"/>
</dbReference>
<feature type="domain" description="N-acetyltransferase" evidence="6">
    <location>
        <begin position="5"/>
        <end position="149"/>
    </location>
</feature>
<comment type="function">
    <text evidence="5">Acetylates the N-terminal alanine of ribosomal protein bS18.</text>
</comment>
<proteinExistence type="inferred from homology"/>
<evidence type="ECO:0000256" key="4">
    <source>
        <dbReference type="ARBA" id="ARBA00023315"/>
    </source>
</evidence>